<accession>A0AAW1WXL7</accession>
<comment type="caution">
    <text evidence="3">The sequence shown here is derived from an EMBL/GenBank/DDBJ whole genome shotgun (WGS) entry which is preliminary data.</text>
</comment>
<dbReference type="InterPro" id="IPR018289">
    <property type="entry name" value="MULE_transposase_dom"/>
</dbReference>
<dbReference type="AlphaFoldDB" id="A0AAW1WXL7"/>
<dbReference type="InterPro" id="IPR004330">
    <property type="entry name" value="FAR1_DNA_bnd_dom"/>
</dbReference>
<evidence type="ECO:0000259" key="1">
    <source>
        <dbReference type="Pfam" id="PF03101"/>
    </source>
</evidence>
<dbReference type="PANTHER" id="PTHR47718:SF8">
    <property type="entry name" value="PROTEIN FAR1-RELATED SEQUENCE"/>
    <property type="match status" value="1"/>
</dbReference>
<organism evidence="3 4">
    <name type="scientific">Rubus argutus</name>
    <name type="common">Southern blackberry</name>
    <dbReference type="NCBI Taxonomy" id="59490"/>
    <lineage>
        <taxon>Eukaryota</taxon>
        <taxon>Viridiplantae</taxon>
        <taxon>Streptophyta</taxon>
        <taxon>Embryophyta</taxon>
        <taxon>Tracheophyta</taxon>
        <taxon>Spermatophyta</taxon>
        <taxon>Magnoliopsida</taxon>
        <taxon>eudicotyledons</taxon>
        <taxon>Gunneridae</taxon>
        <taxon>Pentapetalae</taxon>
        <taxon>rosids</taxon>
        <taxon>fabids</taxon>
        <taxon>Rosales</taxon>
        <taxon>Rosaceae</taxon>
        <taxon>Rosoideae</taxon>
        <taxon>Rosoideae incertae sedis</taxon>
        <taxon>Rubus</taxon>
    </lineage>
</organism>
<dbReference type="PANTHER" id="PTHR47718">
    <property type="entry name" value="OS01G0519700 PROTEIN"/>
    <property type="match status" value="1"/>
</dbReference>
<dbReference type="Proteomes" id="UP001457282">
    <property type="component" value="Unassembled WGS sequence"/>
</dbReference>
<evidence type="ECO:0008006" key="5">
    <source>
        <dbReference type="Google" id="ProtNLM"/>
    </source>
</evidence>
<protein>
    <recommendedName>
        <fullName evidence="5">Protein FAR1-RELATED SEQUENCE</fullName>
    </recommendedName>
</protein>
<evidence type="ECO:0000259" key="2">
    <source>
        <dbReference type="Pfam" id="PF10551"/>
    </source>
</evidence>
<keyword evidence="4" id="KW-1185">Reference proteome</keyword>
<evidence type="ECO:0000313" key="4">
    <source>
        <dbReference type="Proteomes" id="UP001457282"/>
    </source>
</evidence>
<feature type="domain" description="MULE transposase" evidence="2">
    <location>
        <begin position="280"/>
        <end position="349"/>
    </location>
</feature>
<dbReference type="Pfam" id="PF03101">
    <property type="entry name" value="FAR1"/>
    <property type="match status" value="1"/>
</dbReference>
<reference evidence="3 4" key="1">
    <citation type="journal article" date="2023" name="G3 (Bethesda)">
        <title>A chromosome-length genome assembly and annotation of blackberry (Rubus argutus, cv. 'Hillquist').</title>
        <authorList>
            <person name="Bruna T."/>
            <person name="Aryal R."/>
            <person name="Dudchenko O."/>
            <person name="Sargent D.J."/>
            <person name="Mead D."/>
            <person name="Buti M."/>
            <person name="Cavallini A."/>
            <person name="Hytonen T."/>
            <person name="Andres J."/>
            <person name="Pham M."/>
            <person name="Weisz D."/>
            <person name="Mascagni F."/>
            <person name="Usai G."/>
            <person name="Natali L."/>
            <person name="Bassil N."/>
            <person name="Fernandez G.E."/>
            <person name="Lomsadze A."/>
            <person name="Armour M."/>
            <person name="Olukolu B."/>
            <person name="Poorten T."/>
            <person name="Britton C."/>
            <person name="Davik J."/>
            <person name="Ashrafi H."/>
            <person name="Aiden E.L."/>
            <person name="Borodovsky M."/>
            <person name="Worthington M."/>
        </authorList>
    </citation>
    <scope>NUCLEOTIDE SEQUENCE [LARGE SCALE GENOMIC DNA]</scope>
    <source>
        <strain evidence="3">PI 553951</strain>
    </source>
</reference>
<feature type="domain" description="FAR1" evidence="1">
    <location>
        <begin position="107"/>
        <end position="156"/>
    </location>
</feature>
<proteinExistence type="predicted"/>
<dbReference type="EMBL" id="JBEDUW010000005">
    <property type="protein sequence ID" value="KAK9928743.1"/>
    <property type="molecule type" value="Genomic_DNA"/>
</dbReference>
<name>A0AAW1WXL7_RUBAR</name>
<dbReference type="Pfam" id="PF10551">
    <property type="entry name" value="MULE"/>
    <property type="match status" value="1"/>
</dbReference>
<gene>
    <name evidence="3" type="ORF">M0R45_025864</name>
</gene>
<evidence type="ECO:0000313" key="3">
    <source>
        <dbReference type="EMBL" id="KAK9928743.1"/>
    </source>
</evidence>
<sequence>MYSLDMEHQSPARSISQNTTIAISDVEVTDNCGDGIQSKLDFESDNDFNGSVEIEDNEVGDSQEELEEATKPKENVDSIHSRIRQELIPVIGMKFETEDDAHAFTIEGKREKDKRNPYVKSHRAETRFECLARMKINYQLSGKYSVVEFVGDHTHRTSTPSKTHLFRSHRKMSLAQIAQVDMAESSGINPKATLELFSRQAGGREHLGFIPEDYSNYLRSKRTREMKSGDTSGVLEYLQRAQLNDPNFVYAIQVDEDDLITNIFWADAKMMVDYDYFCDVVCFDTTYRKNREGRPFAMFVGVNNHKQTLIFGAALLYAETACTFMGLFDTFAKTMSGKTPKSILTDQDLQWLKP</sequence>